<dbReference type="EMBL" id="JBHTKR010000002">
    <property type="protein sequence ID" value="MFD1193903.1"/>
    <property type="molecule type" value="Genomic_DNA"/>
</dbReference>
<dbReference type="RefSeq" id="WP_380789246.1">
    <property type="nucleotide sequence ID" value="NZ_JBHTKR010000002.1"/>
</dbReference>
<evidence type="ECO:0000313" key="2">
    <source>
        <dbReference type="Proteomes" id="UP001597151"/>
    </source>
</evidence>
<organism evidence="1 2">
    <name type="scientific">Seohaeicola saemankumensis</name>
    <dbReference type="NCBI Taxonomy" id="481181"/>
    <lineage>
        <taxon>Bacteria</taxon>
        <taxon>Pseudomonadati</taxon>
        <taxon>Pseudomonadota</taxon>
        <taxon>Alphaproteobacteria</taxon>
        <taxon>Rhodobacterales</taxon>
        <taxon>Roseobacteraceae</taxon>
        <taxon>Seohaeicola</taxon>
    </lineage>
</organism>
<proteinExistence type="predicted"/>
<name>A0ABW3TAE1_9RHOB</name>
<keyword evidence="2" id="KW-1185">Reference proteome</keyword>
<protein>
    <submittedName>
        <fullName evidence="1">YrbL family protein</fullName>
    </submittedName>
</protein>
<sequence>MPFPAKPLALADLAPMANGQDRLVYHHPDYPDLLFKAPKSLHAALGQTEGTAIRLVLSDLGNFRRLMLKLAPKTLWHPFFKESDCYLRARLSGIATQDLPIPNLYGFCDSDIGPVLAVERIALPGQILGRTLKSMAAAGPLEPATIALLDQFAARMFHHGLVAGDMTAANIALGQRGGADQFVLIDGFGDIHAIPFRSASGRLNRIAMIRSFHKMAGRIGLAFDAGQLRFTATTA</sequence>
<accession>A0ABW3TAE1</accession>
<comment type="caution">
    <text evidence="1">The sequence shown here is derived from an EMBL/GenBank/DDBJ whole genome shotgun (WGS) entry which is preliminary data.</text>
</comment>
<evidence type="ECO:0000313" key="1">
    <source>
        <dbReference type="EMBL" id="MFD1193903.1"/>
    </source>
</evidence>
<dbReference type="Proteomes" id="UP001597151">
    <property type="component" value="Unassembled WGS sequence"/>
</dbReference>
<dbReference type="Pfam" id="PF10707">
    <property type="entry name" value="YrbL-PhoP_reg"/>
    <property type="match status" value="1"/>
</dbReference>
<dbReference type="InterPro" id="IPR019647">
    <property type="entry name" value="PhoP_reg_network_YrbL"/>
</dbReference>
<reference evidence="2" key="1">
    <citation type="journal article" date="2019" name="Int. J. Syst. Evol. Microbiol.">
        <title>The Global Catalogue of Microorganisms (GCM) 10K type strain sequencing project: providing services to taxonomists for standard genome sequencing and annotation.</title>
        <authorList>
            <consortium name="The Broad Institute Genomics Platform"/>
            <consortium name="The Broad Institute Genome Sequencing Center for Infectious Disease"/>
            <person name="Wu L."/>
            <person name="Ma J."/>
        </authorList>
    </citation>
    <scope>NUCLEOTIDE SEQUENCE [LARGE SCALE GENOMIC DNA]</scope>
    <source>
        <strain evidence="2">CCUG 55328</strain>
    </source>
</reference>
<gene>
    <name evidence="1" type="ORF">ACFQ3C_04400</name>
</gene>